<dbReference type="InterPro" id="IPR050645">
    <property type="entry name" value="Histidine_acid_phosphatase"/>
</dbReference>
<protein>
    <recommendedName>
        <fullName evidence="6">Phosphoglycerate mutase-like protein</fullName>
    </recommendedName>
</protein>
<dbReference type="AlphaFoldDB" id="A0A8H6DX51"/>
<sequence>MLMRISVAAVASAGLVVAQASSDDSAHYTLASFAFIRTGERTPILRNDTQVLTALGAQQMYTLGENFRTRYITGDSPNKLGVQHVAGMSVDVIDNDQIRVQTLEKPYLVSSAQAFMQGLYPPNSNSNGTGQVTSRLADGTQVDYPLNGYQYASIQAAGLEDPDSRFISGSQNCPLAQVAALNFFETKKFKEMEAANADLFKKLNLDWLEGTLPEAYFNARSALEISDYISYQYSHNSSVYKALSANDSDYTGTYDRLGHLADEVAWHLYGNASDLPTDANHQAIGGKTLASSVLDSFNLQIANKTKPSNESSPSQRLTFYFGEEDAMTGLISLLNLDTKSPNFKSIPSYASALIFELFSTIKEPSPSPDNLWVRFSFHNATDAKQLVAYPLFNHEPSNTDMSWTEFERQFTAIAVSGIAEWCRTCNSGSLFCWGAEAKKSLDDLPSSSPSSIRELKARLSPVVGGIIGAVVTLVVAAVVFALVMVFGGVRVHRPQRNVDNNDGTGKGRGLGGFKGVAKLASDADLRLTSEGAAGAVVDAKKGHERIGSWELKQKDFGKESEEVSRKSSFERIDGVVAGGRVEPAQRF</sequence>
<dbReference type="InterPro" id="IPR000560">
    <property type="entry name" value="His_Pase_clade-2"/>
</dbReference>
<evidence type="ECO:0000256" key="3">
    <source>
        <dbReference type="SAM" id="SignalP"/>
    </source>
</evidence>
<reference evidence="4" key="1">
    <citation type="submission" date="2019-11" db="EMBL/GenBank/DDBJ databases">
        <title>Bipolaris sorokiniana Genome sequencing.</title>
        <authorList>
            <person name="Wang H."/>
        </authorList>
    </citation>
    <scope>NUCLEOTIDE SEQUENCE</scope>
</reference>
<keyword evidence="2" id="KW-0812">Transmembrane</keyword>
<keyword evidence="3" id="KW-0732">Signal</keyword>
<dbReference type="PANTHER" id="PTHR11567">
    <property type="entry name" value="ACID PHOSPHATASE-RELATED"/>
    <property type="match status" value="1"/>
</dbReference>
<dbReference type="Gene3D" id="3.40.50.1240">
    <property type="entry name" value="Phosphoglycerate mutase-like"/>
    <property type="match status" value="1"/>
</dbReference>
<evidence type="ECO:0008006" key="6">
    <source>
        <dbReference type="Google" id="ProtNLM"/>
    </source>
</evidence>
<evidence type="ECO:0000313" key="5">
    <source>
        <dbReference type="Proteomes" id="UP000624244"/>
    </source>
</evidence>
<dbReference type="Proteomes" id="UP000624244">
    <property type="component" value="Unassembled WGS sequence"/>
</dbReference>
<dbReference type="CDD" id="cd07061">
    <property type="entry name" value="HP_HAP_like"/>
    <property type="match status" value="1"/>
</dbReference>
<feature type="transmembrane region" description="Helical" evidence="2">
    <location>
        <begin position="462"/>
        <end position="486"/>
    </location>
</feature>
<dbReference type="OMA" id="STQEWCL"/>
<evidence type="ECO:0000256" key="2">
    <source>
        <dbReference type="SAM" id="Phobius"/>
    </source>
</evidence>
<keyword evidence="2" id="KW-1133">Transmembrane helix</keyword>
<dbReference type="InterPro" id="IPR029033">
    <property type="entry name" value="His_PPase_superfam"/>
</dbReference>
<dbReference type="Pfam" id="PF00328">
    <property type="entry name" value="His_Phos_2"/>
    <property type="match status" value="1"/>
</dbReference>
<organism evidence="4 5">
    <name type="scientific">Cochliobolus sativus</name>
    <name type="common">Common root rot and spot blotch fungus</name>
    <name type="synonym">Bipolaris sorokiniana</name>
    <dbReference type="NCBI Taxonomy" id="45130"/>
    <lineage>
        <taxon>Eukaryota</taxon>
        <taxon>Fungi</taxon>
        <taxon>Dikarya</taxon>
        <taxon>Ascomycota</taxon>
        <taxon>Pezizomycotina</taxon>
        <taxon>Dothideomycetes</taxon>
        <taxon>Pleosporomycetidae</taxon>
        <taxon>Pleosporales</taxon>
        <taxon>Pleosporineae</taxon>
        <taxon>Pleosporaceae</taxon>
        <taxon>Bipolaris</taxon>
    </lineage>
</organism>
<evidence type="ECO:0000256" key="1">
    <source>
        <dbReference type="ARBA" id="ARBA00005375"/>
    </source>
</evidence>
<dbReference type="GO" id="GO:0016791">
    <property type="term" value="F:phosphatase activity"/>
    <property type="evidence" value="ECO:0007669"/>
    <property type="project" value="TreeGrafter"/>
</dbReference>
<name>A0A8H6DX51_COCSA</name>
<dbReference type="PANTHER" id="PTHR11567:SF127">
    <property type="entry name" value="HISTIDINE ACID PHOSPHATASE"/>
    <property type="match status" value="1"/>
</dbReference>
<feature type="signal peptide" evidence="3">
    <location>
        <begin position="1"/>
        <end position="18"/>
    </location>
</feature>
<evidence type="ECO:0000313" key="4">
    <source>
        <dbReference type="EMBL" id="KAF5851222.1"/>
    </source>
</evidence>
<comment type="similarity">
    <text evidence="1">Belongs to the histidine acid phosphatase family.</text>
</comment>
<feature type="chain" id="PRO_5033986788" description="Phosphoglycerate mutase-like protein" evidence="3">
    <location>
        <begin position="19"/>
        <end position="587"/>
    </location>
</feature>
<keyword evidence="2" id="KW-0472">Membrane</keyword>
<proteinExistence type="inferred from homology"/>
<gene>
    <name evidence="4" type="ORF">GGP41_004073</name>
</gene>
<dbReference type="EMBL" id="WNKQ01000005">
    <property type="protein sequence ID" value="KAF5851222.1"/>
    <property type="molecule type" value="Genomic_DNA"/>
</dbReference>
<dbReference type="SUPFAM" id="SSF53254">
    <property type="entry name" value="Phosphoglycerate mutase-like"/>
    <property type="match status" value="1"/>
</dbReference>
<accession>A0A8H6DX51</accession>
<comment type="caution">
    <text evidence="4">The sequence shown here is derived from an EMBL/GenBank/DDBJ whole genome shotgun (WGS) entry which is preliminary data.</text>
</comment>